<reference evidence="2 3" key="1">
    <citation type="submission" date="2017-02" db="EMBL/GenBank/DDBJ databases">
        <authorList>
            <person name="Peterson S.W."/>
        </authorList>
    </citation>
    <scope>NUCLEOTIDE SEQUENCE [LARGE SCALE GENOMIC DNA]</scope>
    <source>
        <strain evidence="2">Psychrobacter_piechaudii</strain>
    </source>
</reference>
<keyword evidence="3" id="KW-1185">Reference proteome</keyword>
<sequence length="157" mass="17662">MKNHWLFWGFWVLVSALASFTWGSLLVKPIPSAFAGMLLGIAIFILIYGSLDAYLLKRGYAELHNALRRSVFIKAGMQFLHIFLIFGWPIAPELWAGIISVGITDDRLGISQNHYPFFFALLNTIFTGAILSLLVAALTAVIFAVRVELRKNNLTRY</sequence>
<keyword evidence="1" id="KW-1133">Transmembrane helix</keyword>
<keyword evidence="1" id="KW-0812">Transmembrane</keyword>
<protein>
    <submittedName>
        <fullName evidence="2">Uncharacterized protein</fullName>
    </submittedName>
</protein>
<name>A0A1R4GKY5_9GAMM</name>
<evidence type="ECO:0000256" key="1">
    <source>
        <dbReference type="SAM" id="Phobius"/>
    </source>
</evidence>
<accession>A0A1R4GKY5</accession>
<evidence type="ECO:0000313" key="2">
    <source>
        <dbReference type="EMBL" id="SJM68846.1"/>
    </source>
</evidence>
<dbReference type="RefSeq" id="WP_077450516.1">
    <property type="nucleotide sequence ID" value="NZ_FUGE01000086.1"/>
</dbReference>
<keyword evidence="1" id="KW-0472">Membrane</keyword>
<feature type="transmembrane region" description="Helical" evidence="1">
    <location>
        <begin position="117"/>
        <end position="145"/>
    </location>
</feature>
<evidence type="ECO:0000313" key="3">
    <source>
        <dbReference type="Proteomes" id="UP000188357"/>
    </source>
</evidence>
<feature type="transmembrane region" description="Helical" evidence="1">
    <location>
        <begin position="33"/>
        <end position="51"/>
    </location>
</feature>
<organism evidence="2 3">
    <name type="scientific">Psychrobacter piechaudii</name>
    <dbReference type="NCBI Taxonomy" id="1945521"/>
    <lineage>
        <taxon>Bacteria</taxon>
        <taxon>Pseudomonadati</taxon>
        <taxon>Pseudomonadota</taxon>
        <taxon>Gammaproteobacteria</taxon>
        <taxon>Moraxellales</taxon>
        <taxon>Moraxellaceae</taxon>
        <taxon>Psychrobacter</taxon>
    </lineage>
</organism>
<dbReference type="EMBL" id="FUGE01000086">
    <property type="protein sequence ID" value="SJM68846.1"/>
    <property type="molecule type" value="Genomic_DNA"/>
</dbReference>
<feature type="transmembrane region" description="Helical" evidence="1">
    <location>
        <begin position="71"/>
        <end position="91"/>
    </location>
</feature>
<proteinExistence type="predicted"/>
<gene>
    <name evidence="2" type="ORF">A1232T_00685</name>
</gene>
<dbReference type="OrthoDB" id="6657909at2"/>
<dbReference type="AlphaFoldDB" id="A0A1R4GKY5"/>
<dbReference type="Proteomes" id="UP000188357">
    <property type="component" value="Unassembled WGS sequence"/>
</dbReference>